<dbReference type="PANTHER" id="PTHR34129:SF1">
    <property type="entry name" value="DUF952 DOMAIN-CONTAINING PROTEIN"/>
    <property type="match status" value="1"/>
</dbReference>
<dbReference type="Gene3D" id="3.40.630.30">
    <property type="match status" value="1"/>
</dbReference>
<evidence type="ECO:0000313" key="2">
    <source>
        <dbReference type="EMBL" id="SCX53278.1"/>
    </source>
</evidence>
<dbReference type="InterPro" id="IPR016181">
    <property type="entry name" value="Acyl_CoA_acyltransferase"/>
</dbReference>
<dbReference type="SUPFAM" id="SSF55729">
    <property type="entry name" value="Acyl-CoA N-acyltransferases (Nat)"/>
    <property type="match status" value="1"/>
</dbReference>
<dbReference type="PROSITE" id="PS51186">
    <property type="entry name" value="GNAT"/>
    <property type="match status" value="1"/>
</dbReference>
<dbReference type="OrthoDB" id="5638018at2"/>
<dbReference type="PANTHER" id="PTHR34129">
    <property type="entry name" value="BLR1139 PROTEIN"/>
    <property type="match status" value="1"/>
</dbReference>
<gene>
    <name evidence="2" type="ORF">SAMN03159343_2949</name>
</gene>
<protein>
    <submittedName>
        <fullName evidence="2">Uncharacterized conserved protein, DUF952 family</fullName>
    </submittedName>
</protein>
<dbReference type="Proteomes" id="UP000198981">
    <property type="component" value="Unassembled WGS sequence"/>
</dbReference>
<sequence length="378" mass="40184">MLLHLCTVEDWAHAERAGGVDPLPDVGFVHLSTPEQVHLPAQRLFAGRDDVLLLVVDPARLTDPVRFEPGVPGDPASMLFPHLYGRLPATAVVAVLLWEPDRRPPVPTADDAAGRYAALALSLPVRRAHACGDPVARRGAGWAVGSPDHPVSRDDNRLLLPVPVDAEAVLADAAPLVPTAAASVTWCWPGAPDDAARLAHDLERRGWRVGADRVLARAVPAAGEPTGPAELLAQREVHDLWADSWRELLPDDPAAIAQLVGREHRNDLALRVLDVGVREAGRVVAAGQLRVDGGTAAVESLQTATGHRGRGLAGAVLDRLLDEAAVAGCDLAVLEAAAEDWPRHWYARRGFVDVGVTRTATRTTTRTGQAGTSQASSR</sequence>
<keyword evidence="3" id="KW-1185">Reference proteome</keyword>
<dbReference type="GO" id="GO:0016747">
    <property type="term" value="F:acyltransferase activity, transferring groups other than amino-acyl groups"/>
    <property type="evidence" value="ECO:0007669"/>
    <property type="project" value="InterPro"/>
</dbReference>
<dbReference type="RefSeq" id="WP_092805523.1">
    <property type="nucleotide sequence ID" value="NZ_FMUH01000004.1"/>
</dbReference>
<accession>A0A1G4YKH1</accession>
<organism evidence="2 3">
    <name type="scientific">Klenkia marina</name>
    <dbReference type="NCBI Taxonomy" id="1960309"/>
    <lineage>
        <taxon>Bacteria</taxon>
        <taxon>Bacillati</taxon>
        <taxon>Actinomycetota</taxon>
        <taxon>Actinomycetes</taxon>
        <taxon>Geodermatophilales</taxon>
        <taxon>Geodermatophilaceae</taxon>
        <taxon>Klenkia</taxon>
    </lineage>
</organism>
<dbReference type="Gene3D" id="3.20.170.20">
    <property type="entry name" value="Protein of unknown function DUF952"/>
    <property type="match status" value="1"/>
</dbReference>
<evidence type="ECO:0000313" key="3">
    <source>
        <dbReference type="Proteomes" id="UP000198981"/>
    </source>
</evidence>
<dbReference type="EMBL" id="FMUH01000004">
    <property type="protein sequence ID" value="SCX53278.1"/>
    <property type="molecule type" value="Genomic_DNA"/>
</dbReference>
<feature type="domain" description="N-acetyltransferase" evidence="1">
    <location>
        <begin position="228"/>
        <end position="372"/>
    </location>
</feature>
<proteinExistence type="predicted"/>
<dbReference type="STRING" id="1960309.SAMN03159343_2949"/>
<dbReference type="AlphaFoldDB" id="A0A1G4YKH1"/>
<dbReference type="Pfam" id="PF00583">
    <property type="entry name" value="Acetyltransf_1"/>
    <property type="match status" value="1"/>
</dbReference>
<reference evidence="3" key="1">
    <citation type="submission" date="2016-10" db="EMBL/GenBank/DDBJ databases">
        <authorList>
            <person name="Varghese N."/>
            <person name="Submissions S."/>
        </authorList>
    </citation>
    <scope>NUCLEOTIDE SEQUENCE [LARGE SCALE GENOMIC DNA]</scope>
    <source>
        <strain evidence="3">DSM 45722</strain>
    </source>
</reference>
<dbReference type="InterPro" id="IPR009297">
    <property type="entry name" value="DUF952"/>
</dbReference>
<name>A0A1G4YKH1_9ACTN</name>
<dbReference type="SUPFAM" id="SSF56399">
    <property type="entry name" value="ADP-ribosylation"/>
    <property type="match status" value="1"/>
</dbReference>
<evidence type="ECO:0000259" key="1">
    <source>
        <dbReference type="PROSITE" id="PS51186"/>
    </source>
</evidence>
<dbReference type="InterPro" id="IPR000182">
    <property type="entry name" value="GNAT_dom"/>
</dbReference>
<dbReference type="CDD" id="cd04301">
    <property type="entry name" value="NAT_SF"/>
    <property type="match status" value="1"/>
</dbReference>
<dbReference type="Pfam" id="PF06108">
    <property type="entry name" value="DUF952"/>
    <property type="match status" value="1"/>
</dbReference>